<dbReference type="AlphaFoldDB" id="E8V6T2"/>
<evidence type="ECO:0000313" key="4">
    <source>
        <dbReference type="Proteomes" id="UP000006844"/>
    </source>
</evidence>
<evidence type="ECO:0000313" key="3">
    <source>
        <dbReference type="EMBL" id="ADV83884.1"/>
    </source>
</evidence>
<protein>
    <submittedName>
        <fullName evidence="3">SNARE associated Golgi protein-related protein</fullName>
    </submittedName>
</protein>
<dbReference type="RefSeq" id="WP_013569615.1">
    <property type="nucleotide sequence ID" value="NC_014963.1"/>
</dbReference>
<dbReference type="InterPro" id="IPR032816">
    <property type="entry name" value="VTT_dom"/>
</dbReference>
<dbReference type="eggNOG" id="COG0586">
    <property type="taxonomic scope" value="Bacteria"/>
</dbReference>
<organism evidence="3 4">
    <name type="scientific">Terriglobus saanensis (strain ATCC BAA-1853 / DSM 23119 / SP1PR4)</name>
    <dbReference type="NCBI Taxonomy" id="401053"/>
    <lineage>
        <taxon>Bacteria</taxon>
        <taxon>Pseudomonadati</taxon>
        <taxon>Acidobacteriota</taxon>
        <taxon>Terriglobia</taxon>
        <taxon>Terriglobales</taxon>
        <taxon>Acidobacteriaceae</taxon>
        <taxon>Terriglobus</taxon>
    </lineage>
</organism>
<reference evidence="3 4" key="1">
    <citation type="journal article" date="2012" name="Stand. Genomic Sci.">
        <title>Complete genome sequence of Terriglobus saanensis type strain SP1PR4(T), an Acidobacteria from tundra soil.</title>
        <authorList>
            <person name="Rawat S.R."/>
            <person name="Mannisto M.K."/>
            <person name="Starovoytov V."/>
            <person name="Goodwin L."/>
            <person name="Nolan M."/>
            <person name="Hauser L."/>
            <person name="Land M."/>
            <person name="Davenport K.W."/>
            <person name="Woyke T."/>
            <person name="Haggblom M.M."/>
        </authorList>
    </citation>
    <scope>NUCLEOTIDE SEQUENCE</scope>
    <source>
        <strain evidence="4">ATCC BAA-1853 / DSM 23119 / SP1PR4</strain>
    </source>
</reference>
<dbReference type="EMBL" id="CP002467">
    <property type="protein sequence ID" value="ADV83884.1"/>
    <property type="molecule type" value="Genomic_DNA"/>
</dbReference>
<evidence type="ECO:0000256" key="1">
    <source>
        <dbReference type="SAM" id="Phobius"/>
    </source>
</evidence>
<feature type="transmembrane region" description="Helical" evidence="1">
    <location>
        <begin position="150"/>
        <end position="168"/>
    </location>
</feature>
<feature type="transmembrane region" description="Helical" evidence="1">
    <location>
        <begin position="117"/>
        <end position="138"/>
    </location>
</feature>
<dbReference type="InterPro" id="IPR051311">
    <property type="entry name" value="DedA_domain"/>
</dbReference>
<dbReference type="Pfam" id="PF09335">
    <property type="entry name" value="VTT_dom"/>
    <property type="match status" value="1"/>
</dbReference>
<sequence>MQNLLSSHAALAVFAFAGRSTFMADFFKLGAIGLFLLSVVDASFVPLPLPGASDLLIALLAARQHAWLILTLAATAGSVLGGAACYYVGSLGGVHMLEKRVPARYFGRITHWVEKNAFLAVAVPAILPPPFPLIPFVLAAGALKMPKRKFFMAFTISRALRHGLFAWLGLHYANKLKFVWTLFESRWAAVVLIVFWIAIIAAVVYGIWSLVRTTRANRSNTRQPEPA</sequence>
<proteinExistence type="predicted"/>
<dbReference type="OrthoDB" id="118840at2"/>
<keyword evidence="1" id="KW-0472">Membrane</keyword>
<feature type="transmembrane region" description="Helical" evidence="1">
    <location>
        <begin position="67"/>
        <end position="89"/>
    </location>
</feature>
<dbReference type="STRING" id="401053.AciPR4_3126"/>
<evidence type="ECO:0000259" key="2">
    <source>
        <dbReference type="Pfam" id="PF09335"/>
    </source>
</evidence>
<feature type="transmembrane region" description="Helical" evidence="1">
    <location>
        <begin position="34"/>
        <end position="60"/>
    </location>
</feature>
<feature type="domain" description="VTT" evidence="2">
    <location>
        <begin position="57"/>
        <end position="169"/>
    </location>
</feature>
<keyword evidence="1" id="KW-0812">Transmembrane</keyword>
<dbReference type="HOGENOM" id="CLU_099466_1_0_0"/>
<gene>
    <name evidence="3" type="ordered locus">AciPR4_3126</name>
</gene>
<accession>E8V6T2</accession>
<keyword evidence="1" id="KW-1133">Transmembrane helix</keyword>
<keyword evidence="4" id="KW-1185">Reference proteome</keyword>
<dbReference type="GO" id="GO:0005886">
    <property type="term" value="C:plasma membrane"/>
    <property type="evidence" value="ECO:0007669"/>
    <property type="project" value="TreeGrafter"/>
</dbReference>
<dbReference type="PANTHER" id="PTHR42709:SF11">
    <property type="entry name" value="DEDA FAMILY PROTEIN"/>
    <property type="match status" value="1"/>
</dbReference>
<dbReference type="PANTHER" id="PTHR42709">
    <property type="entry name" value="ALKALINE PHOSPHATASE LIKE PROTEIN"/>
    <property type="match status" value="1"/>
</dbReference>
<dbReference type="Proteomes" id="UP000006844">
    <property type="component" value="Chromosome"/>
</dbReference>
<dbReference type="KEGG" id="tsa:AciPR4_3126"/>
<feature type="transmembrane region" description="Helical" evidence="1">
    <location>
        <begin position="188"/>
        <end position="211"/>
    </location>
</feature>
<name>E8V6T2_TERSS</name>